<proteinExistence type="predicted"/>
<dbReference type="Gene3D" id="3.30.200.20">
    <property type="entry name" value="Phosphorylase Kinase, domain 1"/>
    <property type="match status" value="1"/>
</dbReference>
<protein>
    <submittedName>
        <fullName evidence="1">(spotted green pufferfish) hypothetical protein</fullName>
    </submittedName>
</protein>
<dbReference type="AlphaFoldDB" id="Q4RN63"/>
<organism evidence="1">
    <name type="scientific">Tetraodon nigroviridis</name>
    <name type="common">Spotted green pufferfish</name>
    <name type="synonym">Chelonodon nigroviridis</name>
    <dbReference type="NCBI Taxonomy" id="99883"/>
    <lineage>
        <taxon>Eukaryota</taxon>
        <taxon>Metazoa</taxon>
        <taxon>Chordata</taxon>
        <taxon>Craniata</taxon>
        <taxon>Vertebrata</taxon>
        <taxon>Euteleostomi</taxon>
        <taxon>Actinopterygii</taxon>
        <taxon>Neopterygii</taxon>
        <taxon>Teleostei</taxon>
        <taxon>Neoteleostei</taxon>
        <taxon>Acanthomorphata</taxon>
        <taxon>Eupercaria</taxon>
        <taxon>Tetraodontiformes</taxon>
        <taxon>Tetradontoidea</taxon>
        <taxon>Tetraodontidae</taxon>
        <taxon>Tetraodon</taxon>
    </lineage>
</organism>
<dbReference type="KEGG" id="tng:GSTEN00031717G001"/>
<dbReference type="OrthoDB" id="10070145at2759"/>
<reference evidence="1" key="1">
    <citation type="journal article" date="2004" name="Nature">
        <title>Genome duplication in the teleost fish Tetraodon nigroviridis reveals the early vertebrate proto-karyotype.</title>
        <authorList>
            <person name="Jaillon O."/>
            <person name="Aury J.-M."/>
            <person name="Brunet F."/>
            <person name="Petit J.-L."/>
            <person name="Stange-Thomann N."/>
            <person name="Mauceli E."/>
            <person name="Bouneau L."/>
            <person name="Fischer C."/>
            <person name="Ozouf-Costaz C."/>
            <person name="Bernot A."/>
            <person name="Nicaud S."/>
            <person name="Jaffe D."/>
            <person name="Fisher S."/>
            <person name="Lutfalla G."/>
            <person name="Dossat C."/>
            <person name="Segurens B."/>
            <person name="Dasilva C."/>
            <person name="Salanoubat M."/>
            <person name="Levy M."/>
            <person name="Boudet N."/>
            <person name="Castellano S."/>
            <person name="Anthouard V."/>
            <person name="Jubin C."/>
            <person name="Castelli V."/>
            <person name="Katinka M."/>
            <person name="Vacherie B."/>
            <person name="Biemont C."/>
            <person name="Skalli Z."/>
            <person name="Cattolico L."/>
            <person name="Poulain J."/>
            <person name="De Berardinis V."/>
            <person name="Cruaud C."/>
            <person name="Duprat S."/>
            <person name="Brottier P."/>
            <person name="Coutanceau J.-P."/>
            <person name="Gouzy J."/>
            <person name="Parra G."/>
            <person name="Lardier G."/>
            <person name="Chapple C."/>
            <person name="McKernan K.J."/>
            <person name="McEwan P."/>
            <person name="Bosak S."/>
            <person name="Kellis M."/>
            <person name="Volff J.-N."/>
            <person name="Guigo R."/>
            <person name="Zody M.C."/>
            <person name="Mesirov J."/>
            <person name="Lindblad-Toh K."/>
            <person name="Birren B."/>
            <person name="Nusbaum C."/>
            <person name="Kahn D."/>
            <person name="Robinson-Rechavi M."/>
            <person name="Laudet V."/>
            <person name="Schachter V."/>
            <person name="Quetier F."/>
            <person name="Saurin W."/>
            <person name="Scarpelli C."/>
            <person name="Wincker P."/>
            <person name="Lander E.S."/>
            <person name="Weissenbach J."/>
            <person name="Roest Crollius H."/>
        </authorList>
    </citation>
    <scope>NUCLEOTIDE SEQUENCE [LARGE SCALE GENOMIC DNA]</scope>
</reference>
<gene>
    <name evidence="1" type="ORF">GSTENG00031717001</name>
</gene>
<comment type="caution">
    <text evidence="1">The sequence shown here is derived from an EMBL/GenBank/DDBJ whole genome shotgun (WGS) entry which is preliminary data.</text>
</comment>
<sequence length="82" mass="9313">VNFDHFQILRAIGKGSFGKVTFHFHEIDVCVCVCVCVCVRARARARNVLSVSLLNKYAPHFPEAYLLQPVYKFSSDMLCMDS</sequence>
<dbReference type="EMBL" id="CAAE01015016">
    <property type="protein sequence ID" value="CAG10169.1"/>
    <property type="molecule type" value="Genomic_DNA"/>
</dbReference>
<name>Q4RN63_TETNG</name>
<feature type="non-terminal residue" evidence="1">
    <location>
        <position position="1"/>
    </location>
</feature>
<evidence type="ECO:0000313" key="1">
    <source>
        <dbReference type="EMBL" id="CAG10169.1"/>
    </source>
</evidence>
<reference evidence="1" key="2">
    <citation type="submission" date="2004-02" db="EMBL/GenBank/DDBJ databases">
        <authorList>
            <consortium name="Genoscope"/>
            <consortium name="Whitehead Institute Centre for Genome Research"/>
        </authorList>
    </citation>
    <scope>NUCLEOTIDE SEQUENCE</scope>
</reference>
<accession>Q4RN63</accession>